<name>A0A5S3WIM5_9GAMM</name>
<evidence type="ECO:0000313" key="2">
    <source>
        <dbReference type="EMBL" id="TMP26602.1"/>
    </source>
</evidence>
<keyword evidence="1" id="KW-0812">Transmembrane</keyword>
<evidence type="ECO:0000313" key="3">
    <source>
        <dbReference type="Proteomes" id="UP000310249"/>
    </source>
</evidence>
<keyword evidence="1" id="KW-0472">Membrane</keyword>
<reference evidence="2 3" key="1">
    <citation type="submission" date="2018-01" db="EMBL/GenBank/DDBJ databases">
        <authorList>
            <person name="Paulsen S."/>
            <person name="Gram L.K."/>
        </authorList>
    </citation>
    <scope>NUCLEOTIDE SEQUENCE [LARGE SCALE GENOMIC DNA]</scope>
    <source>
        <strain evidence="2 3">S2676</strain>
    </source>
</reference>
<accession>A0A5S3WIM5</accession>
<protein>
    <submittedName>
        <fullName evidence="2">Uncharacterized protein</fullName>
    </submittedName>
</protein>
<feature type="transmembrane region" description="Helical" evidence="1">
    <location>
        <begin position="6"/>
        <end position="24"/>
    </location>
</feature>
<evidence type="ECO:0000256" key="1">
    <source>
        <dbReference type="SAM" id="Phobius"/>
    </source>
</evidence>
<reference evidence="3" key="2">
    <citation type="submission" date="2019-06" db="EMBL/GenBank/DDBJ databases">
        <title>Co-occurence of chitin degradation, pigmentation and bioactivity in marine Pseudoalteromonas.</title>
        <authorList>
            <person name="Sonnenschein E.C."/>
            <person name="Bech P.K."/>
        </authorList>
    </citation>
    <scope>NUCLEOTIDE SEQUENCE [LARGE SCALE GENOMIC DNA]</scope>
    <source>
        <strain evidence="3">S2676</strain>
    </source>
</reference>
<gene>
    <name evidence="2" type="ORF">CWB99_18240</name>
</gene>
<sequence>MIGIAVYVVQLSLNVGVMKVILLVRARVATPMFLYEIHILTEMRGFSSITHSLRRGLSIT</sequence>
<comment type="caution">
    <text evidence="2">The sequence shown here is derived from an EMBL/GenBank/DDBJ whole genome shotgun (WGS) entry which is preliminary data.</text>
</comment>
<organism evidence="2 3">
    <name type="scientific">Pseudoalteromonas rubra</name>
    <dbReference type="NCBI Taxonomy" id="43658"/>
    <lineage>
        <taxon>Bacteria</taxon>
        <taxon>Pseudomonadati</taxon>
        <taxon>Pseudomonadota</taxon>
        <taxon>Gammaproteobacteria</taxon>
        <taxon>Alteromonadales</taxon>
        <taxon>Pseudoalteromonadaceae</taxon>
        <taxon>Pseudoalteromonas</taxon>
    </lineage>
</organism>
<dbReference type="Proteomes" id="UP000310249">
    <property type="component" value="Unassembled WGS sequence"/>
</dbReference>
<keyword evidence="1" id="KW-1133">Transmembrane helix</keyword>
<dbReference type="EMBL" id="PNCI01000043">
    <property type="protein sequence ID" value="TMP26602.1"/>
    <property type="molecule type" value="Genomic_DNA"/>
</dbReference>
<dbReference type="AlphaFoldDB" id="A0A5S3WIM5"/>
<proteinExistence type="predicted"/>